<evidence type="ECO:0000256" key="1">
    <source>
        <dbReference type="SAM" id="MobiDB-lite"/>
    </source>
</evidence>
<feature type="compositionally biased region" description="Low complexity" evidence="1">
    <location>
        <begin position="340"/>
        <end position="354"/>
    </location>
</feature>
<feature type="compositionally biased region" description="Polar residues" evidence="1">
    <location>
        <begin position="298"/>
        <end position="314"/>
    </location>
</feature>
<organism evidence="2 3">
    <name type="scientific">Mya arenaria</name>
    <name type="common">Soft-shell clam</name>
    <dbReference type="NCBI Taxonomy" id="6604"/>
    <lineage>
        <taxon>Eukaryota</taxon>
        <taxon>Metazoa</taxon>
        <taxon>Spiralia</taxon>
        <taxon>Lophotrochozoa</taxon>
        <taxon>Mollusca</taxon>
        <taxon>Bivalvia</taxon>
        <taxon>Autobranchia</taxon>
        <taxon>Heteroconchia</taxon>
        <taxon>Euheterodonta</taxon>
        <taxon>Imparidentia</taxon>
        <taxon>Neoheterodontei</taxon>
        <taxon>Myida</taxon>
        <taxon>Myoidea</taxon>
        <taxon>Myidae</taxon>
        <taxon>Mya</taxon>
    </lineage>
</organism>
<evidence type="ECO:0000313" key="3">
    <source>
        <dbReference type="Proteomes" id="UP001164746"/>
    </source>
</evidence>
<accession>A0ABY7DJ83</accession>
<name>A0ABY7DJ83_MYAAR</name>
<feature type="region of interest" description="Disordered" evidence="1">
    <location>
        <begin position="80"/>
        <end position="112"/>
    </location>
</feature>
<feature type="region of interest" description="Disordered" evidence="1">
    <location>
        <begin position="291"/>
        <end position="376"/>
    </location>
</feature>
<dbReference type="EMBL" id="CP111014">
    <property type="protein sequence ID" value="WAQ97756.1"/>
    <property type="molecule type" value="Genomic_DNA"/>
</dbReference>
<evidence type="ECO:0000313" key="2">
    <source>
        <dbReference type="EMBL" id="WAQ97756.1"/>
    </source>
</evidence>
<reference evidence="2" key="1">
    <citation type="submission" date="2022-11" db="EMBL/GenBank/DDBJ databases">
        <title>Centuries of genome instability and evolution in soft-shell clam transmissible cancer (bioRxiv).</title>
        <authorList>
            <person name="Hart S.F.M."/>
            <person name="Yonemitsu M.A."/>
            <person name="Giersch R.M."/>
            <person name="Beal B.F."/>
            <person name="Arriagada G."/>
            <person name="Davis B.W."/>
            <person name="Ostrander E.A."/>
            <person name="Goff S.P."/>
            <person name="Metzger M.J."/>
        </authorList>
    </citation>
    <scope>NUCLEOTIDE SEQUENCE</scope>
    <source>
        <strain evidence="2">MELC-2E11</strain>
        <tissue evidence="2">Siphon/mantle</tissue>
    </source>
</reference>
<dbReference type="Proteomes" id="UP001164746">
    <property type="component" value="Chromosome 3"/>
</dbReference>
<keyword evidence="3" id="KW-1185">Reference proteome</keyword>
<feature type="compositionally biased region" description="Polar residues" evidence="1">
    <location>
        <begin position="88"/>
        <end position="112"/>
    </location>
</feature>
<protein>
    <submittedName>
        <fullName evidence="2">ALG13-like protein</fullName>
    </submittedName>
</protein>
<proteinExistence type="predicted"/>
<feature type="compositionally biased region" description="Low complexity" evidence="1">
    <location>
        <begin position="315"/>
        <end position="330"/>
    </location>
</feature>
<feature type="compositionally biased region" description="Polar residues" evidence="1">
    <location>
        <begin position="355"/>
        <end position="376"/>
    </location>
</feature>
<gene>
    <name evidence="2" type="ORF">MAR_022129</name>
</gene>
<sequence>MSIKGLAADVAIVVPLISKPDPPCRKPTPPLPYRIAKALDPCIFRNVELDIWEEECRELKKESPEYRKRFSLGDKCQETEASGEEGYYSNQTSHYHSHQSRSSTPRSCNTPPLQRYKVKPQGYIYPANPITMINGNEAYVGMEMQQVPTLDNENKRNLNQLPAGGVLEPYQQAMMYPQPGDTSGQYMYGPMVAHGGQMYSCVCVPHLDSIAIQDVNVYCPPSQDMAGNDLPEVNTLRFFFNMGVENYRSVSQNGSYQTETTPALVAPGMYMTADQVNGNYFGQLALPPAPAQTPAISAHSNHGNQTYVPASNTHSSSKGSQPSASGPGSALTSPSKSEMSIASSNDDAPDNNDSGCDTESTSSNHGDSSVKEPQQSAMELELQLDNYIANVSEIPQPATTANTNGSEFAEPSKPKLKKRKYYMYGNLKLLCMIRNLNTKNNKLVSAKSQDQIWRKFKHLKPTAQKPCVHVMVYSGLLEAKHIFQNK</sequence>